<keyword evidence="2" id="KW-0813">Transport</keyword>
<reference evidence="13 14" key="1">
    <citation type="journal article" date="2018" name="Mycol. Prog.">
        <title>Coniella lustricola, a new species from submerged detritus.</title>
        <authorList>
            <person name="Raudabaugh D.B."/>
            <person name="Iturriaga T."/>
            <person name="Carver A."/>
            <person name="Mondo S."/>
            <person name="Pangilinan J."/>
            <person name="Lipzen A."/>
            <person name="He G."/>
            <person name="Amirebrahimi M."/>
            <person name="Grigoriev I.V."/>
            <person name="Miller A.N."/>
        </authorList>
    </citation>
    <scope>NUCLEOTIDE SEQUENCE [LARGE SCALE GENOMIC DNA]</scope>
    <source>
        <strain evidence="13 14">B22-T-1</strain>
    </source>
</reference>
<dbReference type="AlphaFoldDB" id="A0A2T2ZZQ9"/>
<evidence type="ECO:0000256" key="10">
    <source>
        <dbReference type="SAM" id="Phobius"/>
    </source>
</evidence>
<name>A0A2T2ZZQ9_9PEZI</name>
<feature type="transmembrane region" description="Helical" evidence="10">
    <location>
        <begin position="548"/>
        <end position="572"/>
    </location>
</feature>
<feature type="transmembrane region" description="Helical" evidence="10">
    <location>
        <begin position="399"/>
        <end position="420"/>
    </location>
</feature>
<evidence type="ECO:0000256" key="2">
    <source>
        <dbReference type="ARBA" id="ARBA00022448"/>
    </source>
</evidence>
<keyword evidence="8 10" id="KW-0472">Membrane</keyword>
<feature type="transmembrane region" description="Helical" evidence="10">
    <location>
        <begin position="277"/>
        <end position="299"/>
    </location>
</feature>
<protein>
    <submittedName>
        <fullName evidence="13">Potassium transporter-domain-containing protein</fullName>
    </submittedName>
</protein>
<evidence type="ECO:0000259" key="12">
    <source>
        <dbReference type="Pfam" id="PF22776"/>
    </source>
</evidence>
<feature type="transmembrane region" description="Helical" evidence="10">
    <location>
        <begin position="579"/>
        <end position="598"/>
    </location>
</feature>
<feature type="compositionally biased region" description="Polar residues" evidence="9">
    <location>
        <begin position="893"/>
        <end position="907"/>
    </location>
</feature>
<keyword evidence="14" id="KW-1185">Reference proteome</keyword>
<dbReference type="PANTHER" id="PTHR30540:SF83">
    <property type="entry name" value="K+ POTASSIUM TRANSPORTER"/>
    <property type="match status" value="1"/>
</dbReference>
<evidence type="ECO:0000313" key="13">
    <source>
        <dbReference type="EMBL" id="PSR80227.1"/>
    </source>
</evidence>
<feature type="transmembrane region" description="Helical" evidence="10">
    <location>
        <begin position="349"/>
        <end position="370"/>
    </location>
</feature>
<keyword evidence="5" id="KW-0630">Potassium</keyword>
<feature type="domain" description="K+ potassium transporter integral membrane" evidence="11">
    <location>
        <begin position="160"/>
        <end position="644"/>
    </location>
</feature>
<dbReference type="GO" id="GO:0015079">
    <property type="term" value="F:potassium ion transmembrane transporter activity"/>
    <property type="evidence" value="ECO:0007669"/>
    <property type="project" value="InterPro"/>
</dbReference>
<feature type="region of interest" description="Disordered" evidence="9">
    <location>
        <begin position="1"/>
        <end position="66"/>
    </location>
</feature>
<keyword evidence="4 10" id="KW-0812">Transmembrane</keyword>
<keyword evidence="6 10" id="KW-1133">Transmembrane helix</keyword>
<evidence type="ECO:0000256" key="6">
    <source>
        <dbReference type="ARBA" id="ARBA00022989"/>
    </source>
</evidence>
<sequence length="1017" mass="111762">MADTRSPRPDGDFTDAQSPNPSVFFSPQPNPGAFSPDPNNTPTPNPNLLSPNPTAAFSPRPDSLAPLSQPATIRIADDVHPKDLRLSESDSRCRPLTRTDTTALAGGIYSTRALSRATTQRSISLDRHRTEAFEEEGDNWRESEKPKVKQVYKGTTLLWLAYQSIGAIYGDVGTSPLYVFSSTFTKDPSQDDVIMVLSLVLWSMSIMVTLKYVFIILHADNEGEGGTFSCYSLLTRFAHLTERDPREAPLIHMERHLTGNLRPVNGRIRSAIEKSKFFRGLLKTIGVLAVSMVLSDGVLTPAQSILGAVQGLNVVQPNIETSTVVGTTCGIIVLLFAIQPLGLSRLASVFAPIVILWLGFNGGFGIYNLIKYDHSVLKAFNPYWAFRFFIVNKTEGWKMLGGVLLAFTGVEALFADLGAFSMRAIQLSWMCYTYPCLLLAYTGQAAFLAVHPTAWTNPFYNSVPPGMLYPSLVVAVLAAIVASQAIITATFQLISQIMKLSYCPQVKVVHTSKTFHGQLYVPFLNWLLMIGTILVTAIYSNTTRLGNAYGVCVMFVTFFDTCMVTLVALIVWRVRPWMVILPWLFFALHDALYLSSALNKVPDGAWFTLTLSAILASLFLLWRYGKENQWKAEAEDRFKLNHLVMKDPVDGKLRLTPQWGGDSLSQIRGLGIFFDKTGVMTPAVFTQFASKFVAVMDITVFFHLHPVEAPTVPDAERYSVSKFTTIPGCYRLVVKHGYMDEVISPDLAALIYEKVRAFVVRQAVIGEDGDGIALVVDESEDDNGESSAMRENVVVQTSEVEDDGEGGGDDSQTATQAGDDSPSTATTTSADIIKKGAGHSPVEPTCVPLPQTPGVEAPTSAQRTTTTTTTGAAAAPPPPPPPPPPHTPAISFTLASSKDSHNNNSDFSRPYQHSPIPNPYTHSTHPHTANEKSTPVELRNDRIAAELARLDRAYAARIMYIVGKGQMKIRASQEKSALFRRVLLSLFLWIRENTRGKIANLRLAHERVMEVGFVKEI</sequence>
<dbReference type="GO" id="GO:0016020">
    <property type="term" value="C:membrane"/>
    <property type="evidence" value="ECO:0007669"/>
    <property type="project" value="UniProtKB-SubCell"/>
</dbReference>
<dbReference type="EMBL" id="KZ678537">
    <property type="protein sequence ID" value="PSR80227.1"/>
    <property type="molecule type" value="Genomic_DNA"/>
</dbReference>
<dbReference type="InterPro" id="IPR053951">
    <property type="entry name" value="K_trans_N"/>
</dbReference>
<dbReference type="InterPro" id="IPR053952">
    <property type="entry name" value="K_trans_C"/>
</dbReference>
<feature type="region of interest" description="Disordered" evidence="9">
    <location>
        <begin position="797"/>
        <end position="934"/>
    </location>
</feature>
<evidence type="ECO:0000313" key="14">
    <source>
        <dbReference type="Proteomes" id="UP000241462"/>
    </source>
</evidence>
<feature type="domain" description="K+ potassium transporter C-terminal" evidence="12">
    <location>
        <begin position="669"/>
        <end position="761"/>
    </location>
</feature>
<dbReference type="InParanoid" id="A0A2T2ZZQ9"/>
<keyword evidence="7" id="KW-0406">Ion transport</keyword>
<feature type="compositionally biased region" description="Polar residues" evidence="9">
    <location>
        <begin position="15"/>
        <end position="27"/>
    </location>
</feature>
<evidence type="ECO:0000256" key="3">
    <source>
        <dbReference type="ARBA" id="ARBA00022538"/>
    </source>
</evidence>
<feature type="compositionally biased region" description="Low complexity" evidence="9">
    <location>
        <begin position="857"/>
        <end position="874"/>
    </location>
</feature>
<dbReference type="Pfam" id="PF02705">
    <property type="entry name" value="K_trans"/>
    <property type="match status" value="1"/>
</dbReference>
<feature type="transmembrane region" description="Helical" evidence="10">
    <location>
        <begin position="604"/>
        <end position="622"/>
    </location>
</feature>
<evidence type="ECO:0000256" key="7">
    <source>
        <dbReference type="ARBA" id="ARBA00023065"/>
    </source>
</evidence>
<evidence type="ECO:0000256" key="8">
    <source>
        <dbReference type="ARBA" id="ARBA00023136"/>
    </source>
</evidence>
<dbReference type="NCBIfam" id="TIGR00794">
    <property type="entry name" value="kup"/>
    <property type="match status" value="1"/>
</dbReference>
<feature type="compositionally biased region" description="Basic and acidic residues" evidence="9">
    <location>
        <begin position="1"/>
        <end position="11"/>
    </location>
</feature>
<feature type="transmembrane region" description="Helical" evidence="10">
    <location>
        <begin position="467"/>
        <end position="491"/>
    </location>
</feature>
<evidence type="ECO:0000256" key="5">
    <source>
        <dbReference type="ARBA" id="ARBA00022958"/>
    </source>
</evidence>
<proteinExistence type="predicted"/>
<keyword evidence="3" id="KW-0633">Potassium transport</keyword>
<dbReference type="Pfam" id="PF22776">
    <property type="entry name" value="K_trans_C"/>
    <property type="match status" value="1"/>
</dbReference>
<dbReference type="PANTHER" id="PTHR30540">
    <property type="entry name" value="OSMOTIC STRESS POTASSIUM TRANSPORTER"/>
    <property type="match status" value="1"/>
</dbReference>
<comment type="subcellular location">
    <subcellularLocation>
        <location evidence="1">Membrane</location>
        <topology evidence="1">Multi-pass membrane protein</topology>
    </subcellularLocation>
</comment>
<feature type="compositionally biased region" description="Polar residues" evidence="9">
    <location>
        <begin position="920"/>
        <end position="933"/>
    </location>
</feature>
<feature type="transmembrane region" description="Helical" evidence="10">
    <location>
        <begin position="157"/>
        <end position="181"/>
    </location>
</feature>
<feature type="compositionally biased region" description="Pro residues" evidence="9">
    <location>
        <begin position="875"/>
        <end position="887"/>
    </location>
</feature>
<gene>
    <name evidence="13" type="ORF">BD289DRAFT_485105</name>
</gene>
<evidence type="ECO:0000256" key="4">
    <source>
        <dbReference type="ARBA" id="ARBA00022692"/>
    </source>
</evidence>
<feature type="transmembrane region" description="Helical" evidence="10">
    <location>
        <begin position="319"/>
        <end position="337"/>
    </location>
</feature>
<evidence type="ECO:0000259" key="11">
    <source>
        <dbReference type="Pfam" id="PF02705"/>
    </source>
</evidence>
<feature type="compositionally biased region" description="Low complexity" evidence="9">
    <location>
        <begin position="817"/>
        <end position="831"/>
    </location>
</feature>
<feature type="transmembrane region" description="Helical" evidence="10">
    <location>
        <begin position="432"/>
        <end position="455"/>
    </location>
</feature>
<feature type="transmembrane region" description="Helical" evidence="10">
    <location>
        <begin position="193"/>
        <end position="214"/>
    </location>
</feature>
<organism evidence="13 14">
    <name type="scientific">Coniella lustricola</name>
    <dbReference type="NCBI Taxonomy" id="2025994"/>
    <lineage>
        <taxon>Eukaryota</taxon>
        <taxon>Fungi</taxon>
        <taxon>Dikarya</taxon>
        <taxon>Ascomycota</taxon>
        <taxon>Pezizomycotina</taxon>
        <taxon>Sordariomycetes</taxon>
        <taxon>Sordariomycetidae</taxon>
        <taxon>Diaporthales</taxon>
        <taxon>Schizoparmaceae</taxon>
        <taxon>Coniella</taxon>
    </lineage>
</organism>
<dbReference type="Proteomes" id="UP000241462">
    <property type="component" value="Unassembled WGS sequence"/>
</dbReference>
<dbReference type="InterPro" id="IPR003855">
    <property type="entry name" value="K+_transporter"/>
</dbReference>
<evidence type="ECO:0000256" key="1">
    <source>
        <dbReference type="ARBA" id="ARBA00004141"/>
    </source>
</evidence>
<dbReference type="OrthoDB" id="504708at2759"/>
<dbReference type="STRING" id="2025994.A0A2T2ZZQ9"/>
<feature type="transmembrane region" description="Helical" evidence="10">
    <location>
        <begin position="523"/>
        <end position="542"/>
    </location>
</feature>
<accession>A0A2T2ZZQ9</accession>
<evidence type="ECO:0000256" key="9">
    <source>
        <dbReference type="SAM" id="MobiDB-lite"/>
    </source>
</evidence>
<feature type="compositionally biased region" description="Acidic residues" evidence="9">
    <location>
        <begin position="799"/>
        <end position="808"/>
    </location>
</feature>